<dbReference type="Gene3D" id="3.90.550.10">
    <property type="entry name" value="Spore Coat Polysaccharide Biosynthesis Protein SpsA, Chain A"/>
    <property type="match status" value="1"/>
</dbReference>
<dbReference type="GO" id="GO:0016758">
    <property type="term" value="F:hexosyltransferase activity"/>
    <property type="evidence" value="ECO:0007669"/>
    <property type="project" value="UniProtKB-ARBA"/>
</dbReference>
<gene>
    <name evidence="2" type="ORF">SAMN05444143_101691</name>
</gene>
<evidence type="ECO:0000259" key="1">
    <source>
        <dbReference type="Pfam" id="PF00535"/>
    </source>
</evidence>
<protein>
    <submittedName>
        <fullName evidence="2">Glycosyltransferase involved in cell wall bisynthesis</fullName>
    </submittedName>
</protein>
<dbReference type="AlphaFoldDB" id="A0A1I4S6U5"/>
<sequence>MLRYTVVIPLFNKEKYIAKTISSLAFQTKKPHEIILVDDASTDASLEVAKNSFLMHNEAFSTTKIETIALTKNSGPGNARNIGLEIATGDFISFLDGDDYYEKEFIETAVKYMFKEQINFLVVGIKLNPSGAELPQIKKIKQHLTPINNELFGLHHPLFAVSSPYFFMGRGSNVVVARKCIGSHRYEVGSLLNEGVDFWYRVLKSVVENKATSIGLLTGSYIRVTEVQGSLSRKKYTHWKELNIPPTVRRYERSDDPFDLQLVGMLSLRWFGHAMKNLEDINHKIIFTYHHKKIWIKALVYRLKRRFVKTKLKTQVIL</sequence>
<keyword evidence="3" id="KW-1185">Reference proteome</keyword>
<dbReference type="SUPFAM" id="SSF53448">
    <property type="entry name" value="Nucleotide-diphospho-sugar transferases"/>
    <property type="match status" value="1"/>
</dbReference>
<evidence type="ECO:0000313" key="3">
    <source>
        <dbReference type="Proteomes" id="UP000182961"/>
    </source>
</evidence>
<dbReference type="CDD" id="cd00761">
    <property type="entry name" value="Glyco_tranf_GTA_type"/>
    <property type="match status" value="1"/>
</dbReference>
<dbReference type="InterPro" id="IPR029044">
    <property type="entry name" value="Nucleotide-diphossugar_trans"/>
</dbReference>
<keyword evidence="2" id="KW-0808">Transferase</keyword>
<dbReference type="EMBL" id="FOUT01000001">
    <property type="protein sequence ID" value="SFM59990.1"/>
    <property type="molecule type" value="Genomic_DNA"/>
</dbReference>
<dbReference type="eggNOG" id="COG0463">
    <property type="taxonomic scope" value="Bacteria"/>
</dbReference>
<dbReference type="Proteomes" id="UP000182961">
    <property type="component" value="Unassembled WGS sequence"/>
</dbReference>
<accession>A0A1I4S6U5</accession>
<reference evidence="3" key="1">
    <citation type="submission" date="2016-10" db="EMBL/GenBank/DDBJ databases">
        <authorList>
            <person name="Varghese N."/>
            <person name="Submissions S."/>
        </authorList>
    </citation>
    <scope>NUCLEOTIDE SEQUENCE [LARGE SCALE GENOMIC DNA]</scope>
    <source>
        <strain evidence="3">DSM 4002</strain>
    </source>
</reference>
<proteinExistence type="predicted"/>
<dbReference type="Pfam" id="PF00535">
    <property type="entry name" value="Glycos_transf_2"/>
    <property type="match status" value="1"/>
</dbReference>
<dbReference type="InterPro" id="IPR001173">
    <property type="entry name" value="Glyco_trans_2-like"/>
</dbReference>
<feature type="domain" description="Glycosyltransferase 2-like" evidence="1">
    <location>
        <begin position="5"/>
        <end position="126"/>
    </location>
</feature>
<dbReference type="STRING" id="29536.FLB_24620"/>
<name>A0A1I4S6U5_9FLAO</name>
<evidence type="ECO:0000313" key="2">
    <source>
        <dbReference type="EMBL" id="SFM59990.1"/>
    </source>
</evidence>
<dbReference type="PANTHER" id="PTHR22916:SF71">
    <property type="entry name" value="GLYCOSYL TRANSFERASE"/>
    <property type="match status" value="1"/>
</dbReference>
<organism evidence="2 3">
    <name type="scientific">Flavobacterium succinicans</name>
    <dbReference type="NCBI Taxonomy" id="29536"/>
    <lineage>
        <taxon>Bacteria</taxon>
        <taxon>Pseudomonadati</taxon>
        <taxon>Bacteroidota</taxon>
        <taxon>Flavobacteriia</taxon>
        <taxon>Flavobacteriales</taxon>
        <taxon>Flavobacteriaceae</taxon>
        <taxon>Flavobacterium</taxon>
    </lineage>
</organism>
<dbReference type="RefSeq" id="WP_024981472.1">
    <property type="nucleotide sequence ID" value="NZ_CBCRUM010000004.1"/>
</dbReference>
<dbReference type="PANTHER" id="PTHR22916">
    <property type="entry name" value="GLYCOSYLTRANSFERASE"/>
    <property type="match status" value="1"/>
</dbReference>